<evidence type="ECO:0000313" key="5">
    <source>
        <dbReference type="Proteomes" id="UP000539372"/>
    </source>
</evidence>
<dbReference type="EMBL" id="JABBNT010000005">
    <property type="protein sequence ID" value="NMM46356.1"/>
    <property type="molecule type" value="Genomic_DNA"/>
</dbReference>
<evidence type="ECO:0000256" key="2">
    <source>
        <dbReference type="ARBA" id="ARBA00022927"/>
    </source>
</evidence>
<dbReference type="GO" id="GO:0005829">
    <property type="term" value="C:cytosol"/>
    <property type="evidence" value="ECO:0007669"/>
    <property type="project" value="TreeGrafter"/>
</dbReference>
<sequence length="275" mass="30415">MAIPAKSADMKPFLFDRAFDDYGREVKSREQIAAEKAAKEAAENPEPAEPEIELIYSEDDITAFKQEAYMDGHADGFREGQTEALETIEKNLNDLLERIVPLVGSLASEQKLANERAQANMARMVQALMSKLMPVYIREHGADEALAVVSDCLAELQDAGRLTVFLSEETMDQLGERLDRVVQRVGFEGQFRVLADDTMGPSDIRVDWGAGGAERHYDSIRGDIDAAIDRAVSRVEAEIAEREEAKNAADADLDDDYDDETDDPADTRPSPSGEE</sequence>
<dbReference type="GO" id="GO:0015031">
    <property type="term" value="P:protein transport"/>
    <property type="evidence" value="ECO:0007669"/>
    <property type="project" value="UniProtKB-KW"/>
</dbReference>
<evidence type="ECO:0000256" key="3">
    <source>
        <dbReference type="SAM" id="MobiDB-lite"/>
    </source>
</evidence>
<accession>A0A7Y0HFZ7</accession>
<proteinExistence type="predicted"/>
<dbReference type="PANTHER" id="PTHR34982">
    <property type="entry name" value="YOP PROTEINS TRANSLOCATION PROTEIN L"/>
    <property type="match status" value="1"/>
</dbReference>
<feature type="compositionally biased region" description="Acidic residues" evidence="3">
    <location>
        <begin position="251"/>
        <end position="264"/>
    </location>
</feature>
<dbReference type="RefSeq" id="WP_169626717.1">
    <property type="nucleotide sequence ID" value="NZ_JABBNT010000005.1"/>
</dbReference>
<protein>
    <recommendedName>
        <fullName evidence="6">Flagellar assembly protein FliH/Type III secretion system HrpE domain-containing protein</fullName>
    </recommendedName>
</protein>
<keyword evidence="1" id="KW-0813">Transport</keyword>
<evidence type="ECO:0000313" key="4">
    <source>
        <dbReference type="EMBL" id="NMM46356.1"/>
    </source>
</evidence>
<reference evidence="4 5" key="1">
    <citation type="submission" date="2020-04" db="EMBL/GenBank/DDBJ databases">
        <title>Rhodospirillaceae bacterium KN72 isolated from deep sea.</title>
        <authorList>
            <person name="Zhang D.-C."/>
        </authorList>
    </citation>
    <scope>NUCLEOTIDE SEQUENCE [LARGE SCALE GENOMIC DNA]</scope>
    <source>
        <strain evidence="4 5">KN72</strain>
    </source>
</reference>
<dbReference type="AlphaFoldDB" id="A0A7Y0HFZ7"/>
<keyword evidence="2" id="KW-0653">Protein transport</keyword>
<name>A0A7Y0HFZ7_9PROT</name>
<dbReference type="Proteomes" id="UP000539372">
    <property type="component" value="Unassembled WGS sequence"/>
</dbReference>
<keyword evidence="5" id="KW-1185">Reference proteome</keyword>
<feature type="compositionally biased region" description="Basic and acidic residues" evidence="3">
    <location>
        <begin position="240"/>
        <end position="249"/>
    </location>
</feature>
<evidence type="ECO:0000256" key="1">
    <source>
        <dbReference type="ARBA" id="ARBA00022448"/>
    </source>
</evidence>
<comment type="caution">
    <text evidence="4">The sequence shown here is derived from an EMBL/GenBank/DDBJ whole genome shotgun (WGS) entry which is preliminary data.</text>
</comment>
<dbReference type="PANTHER" id="PTHR34982:SF1">
    <property type="entry name" value="FLAGELLAR ASSEMBLY PROTEIN FLIH"/>
    <property type="match status" value="1"/>
</dbReference>
<gene>
    <name evidence="4" type="ORF">HH303_17830</name>
</gene>
<organism evidence="4 5">
    <name type="scientific">Pacificispira spongiicola</name>
    <dbReference type="NCBI Taxonomy" id="2729598"/>
    <lineage>
        <taxon>Bacteria</taxon>
        <taxon>Pseudomonadati</taxon>
        <taxon>Pseudomonadota</taxon>
        <taxon>Alphaproteobacteria</taxon>
        <taxon>Rhodospirillales</taxon>
        <taxon>Rhodospirillaceae</taxon>
        <taxon>Pacificispira</taxon>
    </lineage>
</organism>
<dbReference type="InterPro" id="IPR051472">
    <property type="entry name" value="T3SS_Stator/FliH"/>
</dbReference>
<evidence type="ECO:0008006" key="6">
    <source>
        <dbReference type="Google" id="ProtNLM"/>
    </source>
</evidence>
<feature type="region of interest" description="Disordered" evidence="3">
    <location>
        <begin position="240"/>
        <end position="275"/>
    </location>
</feature>